<evidence type="ECO:0000259" key="1">
    <source>
        <dbReference type="Pfam" id="PF08785"/>
    </source>
</evidence>
<dbReference type="AlphaFoldDB" id="A0AAD5TZI4"/>
<dbReference type="Gene3D" id="1.25.40.240">
    <property type="entry name" value="Ku, C-terminal domain"/>
    <property type="match status" value="1"/>
</dbReference>
<organism evidence="2 3">
    <name type="scientific">Clydaea vesicula</name>
    <dbReference type="NCBI Taxonomy" id="447962"/>
    <lineage>
        <taxon>Eukaryota</taxon>
        <taxon>Fungi</taxon>
        <taxon>Fungi incertae sedis</taxon>
        <taxon>Chytridiomycota</taxon>
        <taxon>Chytridiomycota incertae sedis</taxon>
        <taxon>Chytridiomycetes</taxon>
        <taxon>Lobulomycetales</taxon>
        <taxon>Lobulomycetaceae</taxon>
        <taxon>Clydaea</taxon>
    </lineage>
</organism>
<feature type="non-terminal residue" evidence="2">
    <location>
        <position position="394"/>
    </location>
</feature>
<feature type="domain" description="Ku C-terminal" evidence="1">
    <location>
        <begin position="287"/>
        <end position="393"/>
    </location>
</feature>
<comment type="caution">
    <text evidence="2">The sequence shown here is derived from an EMBL/GenBank/DDBJ whole genome shotgun (WGS) entry which is preliminary data.</text>
</comment>
<keyword evidence="2" id="KW-0418">Kinase</keyword>
<gene>
    <name evidence="2" type="primary">TOR1_6</name>
    <name evidence="2" type="ORF">HK099_006896</name>
</gene>
<dbReference type="GO" id="GO:0016301">
    <property type="term" value="F:kinase activity"/>
    <property type="evidence" value="ECO:0007669"/>
    <property type="project" value="UniProtKB-KW"/>
</dbReference>
<accession>A0AAD5TZI4</accession>
<proteinExistence type="predicted"/>
<dbReference type="InterPro" id="IPR014893">
    <property type="entry name" value="Ku_PK_bind"/>
</dbReference>
<dbReference type="Proteomes" id="UP001211065">
    <property type="component" value="Unassembled WGS sequence"/>
</dbReference>
<dbReference type="EMBL" id="JADGJW010000625">
    <property type="protein sequence ID" value="KAJ3214396.1"/>
    <property type="molecule type" value="Genomic_DNA"/>
</dbReference>
<dbReference type="SUPFAM" id="SSF101420">
    <property type="entry name" value="C-terminal domain of Ku80"/>
    <property type="match status" value="1"/>
</dbReference>
<dbReference type="SUPFAM" id="SSF48371">
    <property type="entry name" value="ARM repeat"/>
    <property type="match status" value="1"/>
</dbReference>
<keyword evidence="2" id="KW-0808">Transferase</keyword>
<evidence type="ECO:0000313" key="3">
    <source>
        <dbReference type="Proteomes" id="UP001211065"/>
    </source>
</evidence>
<dbReference type="InterPro" id="IPR016024">
    <property type="entry name" value="ARM-type_fold"/>
</dbReference>
<keyword evidence="3" id="KW-1185">Reference proteome</keyword>
<evidence type="ECO:0000313" key="2">
    <source>
        <dbReference type="EMBL" id="KAJ3214396.1"/>
    </source>
</evidence>
<name>A0AAD5TZI4_9FUNG</name>
<reference evidence="2" key="1">
    <citation type="submission" date="2020-05" db="EMBL/GenBank/DDBJ databases">
        <title>Phylogenomic resolution of chytrid fungi.</title>
        <authorList>
            <person name="Stajich J.E."/>
            <person name="Amses K."/>
            <person name="Simmons R."/>
            <person name="Seto K."/>
            <person name="Myers J."/>
            <person name="Bonds A."/>
            <person name="Quandt C.A."/>
            <person name="Barry K."/>
            <person name="Liu P."/>
            <person name="Grigoriev I."/>
            <person name="Longcore J.E."/>
            <person name="James T.Y."/>
        </authorList>
    </citation>
    <scope>NUCLEOTIDE SEQUENCE</scope>
    <source>
        <strain evidence="2">JEL0476</strain>
    </source>
</reference>
<protein>
    <submittedName>
        <fullName evidence="2">Phosphatidylinositol kinase- protein kinase tor1</fullName>
    </submittedName>
</protein>
<dbReference type="InterPro" id="IPR036494">
    <property type="entry name" value="Ku_C_sf"/>
</dbReference>
<dbReference type="Pfam" id="PF08785">
    <property type="entry name" value="Ku_PK_bind"/>
    <property type="match status" value="1"/>
</dbReference>
<sequence>MYALIKLTQESNENIPDVINLINKNIIQLINSKDKNNLIVGILVIDQLLEVELDYSDENNMKVTRFANYLRILLKSDDLEVINKSAHTLGRLVKFNRSYNSELVEFEVKRCLEWLQDEKATDSNRFASIRILIELGSLTEVTALLHSFFPQIIDVILKIIINDSKTIIRENGAKCFEVYIKMIILRSSKIPENIARRSFLEIERGVRINSNESIHGSLLILNALLSFHPNTFGAVIDGKYDHICKFVVGKKENKDLMIRKVLISLLEKLATFNSNLKDEVLEVGSVNPVSDFKKLIARRDDDYIATATNQMINRIQEFIFSSHSEDYFEKAINCIKVLKDACSKELEFEIFDSFLKNLKLKCVDQGRDSNYLKNFWNFFLDQKIGLLNESENEK</sequence>